<comment type="similarity">
    <text evidence="1">Belongs to the carbohydrate kinase PfkB family.</text>
</comment>
<keyword evidence="2" id="KW-0808">Transferase</keyword>
<dbReference type="InterPro" id="IPR052700">
    <property type="entry name" value="Carb_kinase_PfkB-like"/>
</dbReference>
<keyword evidence="3 5" id="KW-0418">Kinase</keyword>
<dbReference type="Pfam" id="PF00294">
    <property type="entry name" value="PfkB"/>
    <property type="match status" value="1"/>
</dbReference>
<proteinExistence type="inferred from homology"/>
<dbReference type="Proteomes" id="UP000439965">
    <property type="component" value="Unassembled WGS sequence"/>
</dbReference>
<evidence type="ECO:0000256" key="2">
    <source>
        <dbReference type="ARBA" id="ARBA00022679"/>
    </source>
</evidence>
<reference evidence="5 6" key="1">
    <citation type="submission" date="2019-04" db="EMBL/GenBank/DDBJ databases">
        <title>Step-wise assembly of the neonatal virome modulated by breast feeding.</title>
        <authorList>
            <person name="Liang G."/>
            <person name="Bushman F."/>
        </authorList>
    </citation>
    <scope>NUCLEOTIDE SEQUENCE [LARGE SCALE GENOMIC DNA]</scope>
    <source>
        <strain evidence="5 6">E3404</strain>
    </source>
</reference>
<dbReference type="GO" id="GO:0016301">
    <property type="term" value="F:kinase activity"/>
    <property type="evidence" value="ECO:0007669"/>
    <property type="project" value="UniProtKB-KW"/>
</dbReference>
<sequence>MMRIGAYGEVMLRLTPPEYRTLEQTHSLRMDFTGTGVNILGNLAHFNLSASLLTKVPKNRLGDAAKANLRTYGIKTEFIGQAHNHIGSYFAEVGFGARPTYVTYQNRRGSSFGVSGPATYPIAEYLETIDLLHICGISLSLTEETWQTAITLAKQATLKNIKVCFDFNFRPSLNLEEGQREILKKRYEAILPYCDLVFGSVRDLHGLLGFGEQLPIDGLEEQQIVQAFMAQYGIEWFTGTRRIASEDKQFISGMIYTKEETVETAPQLLQVLDRIGAGDAYAAGILLGYAEKWPLKKTADFAITNAVLAHTMLGDVPLITREQVEQVLKNPGVDLFR</sequence>
<accession>A0A6I4XRR5</accession>
<dbReference type="AlphaFoldDB" id="A0A6I4XRR5"/>
<dbReference type="CDD" id="cd01166">
    <property type="entry name" value="KdgK"/>
    <property type="match status" value="1"/>
</dbReference>
<organism evidence="5 6">
    <name type="scientific">Enterococcus gallinarum</name>
    <dbReference type="NCBI Taxonomy" id="1353"/>
    <lineage>
        <taxon>Bacteria</taxon>
        <taxon>Bacillati</taxon>
        <taxon>Bacillota</taxon>
        <taxon>Bacilli</taxon>
        <taxon>Lactobacillales</taxon>
        <taxon>Enterococcaceae</taxon>
        <taxon>Enterococcus</taxon>
    </lineage>
</organism>
<dbReference type="Gene3D" id="3.40.1190.20">
    <property type="match status" value="1"/>
</dbReference>
<evidence type="ECO:0000313" key="6">
    <source>
        <dbReference type="Proteomes" id="UP000439965"/>
    </source>
</evidence>
<dbReference type="PANTHER" id="PTHR43320">
    <property type="entry name" value="SUGAR KINASE"/>
    <property type="match status" value="1"/>
</dbReference>
<protein>
    <submittedName>
        <fullName evidence="5">Sugar kinase</fullName>
    </submittedName>
</protein>
<comment type="caution">
    <text evidence="5">The sequence shown here is derived from an EMBL/GenBank/DDBJ whole genome shotgun (WGS) entry which is preliminary data.</text>
</comment>
<evidence type="ECO:0000259" key="4">
    <source>
        <dbReference type="Pfam" id="PF00294"/>
    </source>
</evidence>
<dbReference type="InterPro" id="IPR029056">
    <property type="entry name" value="Ribokinase-like"/>
</dbReference>
<dbReference type="PANTHER" id="PTHR43320:SF2">
    <property type="entry name" value="2-DEHYDRO-3-DEOXYGLUCONOKINASE_2-DEHYDRO-3-DEOXYGALACTONOKINASE"/>
    <property type="match status" value="1"/>
</dbReference>
<evidence type="ECO:0000313" key="5">
    <source>
        <dbReference type="EMBL" id="MXS26188.1"/>
    </source>
</evidence>
<dbReference type="InterPro" id="IPR011611">
    <property type="entry name" value="PfkB_dom"/>
</dbReference>
<name>A0A6I4XRR5_ENTGA</name>
<feature type="domain" description="Carbohydrate kinase PfkB" evidence="4">
    <location>
        <begin position="4"/>
        <end position="309"/>
    </location>
</feature>
<evidence type="ECO:0000256" key="1">
    <source>
        <dbReference type="ARBA" id="ARBA00010688"/>
    </source>
</evidence>
<gene>
    <name evidence="5" type="ORF">GTI89_08970</name>
</gene>
<dbReference type="SUPFAM" id="SSF53613">
    <property type="entry name" value="Ribokinase-like"/>
    <property type="match status" value="1"/>
</dbReference>
<dbReference type="EMBL" id="WVTI01000006">
    <property type="protein sequence ID" value="MXS26188.1"/>
    <property type="molecule type" value="Genomic_DNA"/>
</dbReference>
<evidence type="ECO:0000256" key="3">
    <source>
        <dbReference type="ARBA" id="ARBA00022777"/>
    </source>
</evidence>
<dbReference type="RefSeq" id="WP_034704280.1">
    <property type="nucleotide sequence ID" value="NZ_CAAKOE010000080.1"/>
</dbReference>